<dbReference type="RefSeq" id="WP_205156862.1">
    <property type="nucleotide sequence ID" value="NZ_JAFEUM010000001.1"/>
</dbReference>
<accession>A0ABS2HHE1</accession>
<gene>
    <name evidence="3" type="ORF">JQC93_02405</name>
</gene>
<evidence type="ECO:0000256" key="1">
    <source>
        <dbReference type="SAM" id="SignalP"/>
    </source>
</evidence>
<dbReference type="Gene3D" id="3.40.190.10">
    <property type="entry name" value="Periplasmic binding protein-like II"/>
    <property type="match status" value="2"/>
</dbReference>
<name>A0ABS2HHE1_9VIBR</name>
<protein>
    <submittedName>
        <fullName evidence="3">ABC transporter substrate-binding protein</fullName>
    </submittedName>
</protein>
<dbReference type="InterPro" id="IPR015168">
    <property type="entry name" value="SsuA/THI5"/>
</dbReference>
<dbReference type="Proteomes" id="UP000809621">
    <property type="component" value="Unassembled WGS sequence"/>
</dbReference>
<keyword evidence="4" id="KW-1185">Reference proteome</keyword>
<feature type="signal peptide" evidence="1">
    <location>
        <begin position="1"/>
        <end position="19"/>
    </location>
</feature>
<dbReference type="Pfam" id="PF09084">
    <property type="entry name" value="NMT1"/>
    <property type="match status" value="1"/>
</dbReference>
<evidence type="ECO:0000259" key="2">
    <source>
        <dbReference type="Pfam" id="PF09084"/>
    </source>
</evidence>
<reference evidence="3 4" key="1">
    <citation type="submission" date="2021-02" db="EMBL/GenBank/DDBJ databases">
        <authorList>
            <person name="Park J.-S."/>
        </authorList>
    </citation>
    <scope>NUCLEOTIDE SEQUENCE [LARGE SCALE GENOMIC DNA]</scope>
    <source>
        <strain evidence="3 4">188UL20-2</strain>
    </source>
</reference>
<dbReference type="EMBL" id="JAFEUM010000001">
    <property type="protein sequence ID" value="MBM7035247.1"/>
    <property type="molecule type" value="Genomic_DNA"/>
</dbReference>
<organism evidence="3 4">
    <name type="scientific">Vibrio ulleungensis</name>
    <dbReference type="NCBI Taxonomy" id="2807619"/>
    <lineage>
        <taxon>Bacteria</taxon>
        <taxon>Pseudomonadati</taxon>
        <taxon>Pseudomonadota</taxon>
        <taxon>Gammaproteobacteria</taxon>
        <taxon>Vibrionales</taxon>
        <taxon>Vibrionaceae</taxon>
        <taxon>Vibrio</taxon>
    </lineage>
</organism>
<evidence type="ECO:0000313" key="4">
    <source>
        <dbReference type="Proteomes" id="UP000809621"/>
    </source>
</evidence>
<sequence length="359" mass="40266">MKKALSFLSLAIFSTTAFSNPTSDENLQLTISGYEFPRLKPILNGQVEIEGVDLHFKKMGIGEMNNDVLNGDQTLDITEIGLHPYMLAYANEEFRDYTLIPVYPLRVFRHKSIFINSDSGIEKPEDLRGKTIGTPGYSSTSLTYIRGMLQDEYNISPQDVNWVASDVDSSKGVTGAVSAQEAHMPNGVVVRTGSAGKDESELLVSGEVDALFHAAEPEAYIQGHEKVARLYSDSRTAEQEYYQKTGVFPIMHAVAIKTELLEEHPWLAEAVYNAYVEAKQIAYGQMNQIGWAADMMPWYVQELESTRALMGDNFFSYGFDANNTKTLETLFRYSYEQGLSERELTIEELFHPATLKLAE</sequence>
<comment type="caution">
    <text evidence="3">The sequence shown here is derived from an EMBL/GenBank/DDBJ whole genome shotgun (WGS) entry which is preliminary data.</text>
</comment>
<evidence type="ECO:0000313" key="3">
    <source>
        <dbReference type="EMBL" id="MBM7035247.1"/>
    </source>
</evidence>
<proteinExistence type="predicted"/>
<dbReference type="SUPFAM" id="SSF53850">
    <property type="entry name" value="Periplasmic binding protein-like II"/>
    <property type="match status" value="1"/>
</dbReference>
<feature type="domain" description="SsuA/THI5-like" evidence="2">
    <location>
        <begin position="112"/>
        <end position="188"/>
    </location>
</feature>
<keyword evidence="1" id="KW-0732">Signal</keyword>
<feature type="chain" id="PRO_5045402128" evidence="1">
    <location>
        <begin position="20"/>
        <end position="359"/>
    </location>
</feature>